<reference evidence="1" key="1">
    <citation type="submission" date="2020-10" db="EMBL/GenBank/DDBJ databases">
        <title>High-Quality Genome Resource of Clonostachys rosea strain S41 by Oxford Nanopore Long-Read Sequencing.</title>
        <authorList>
            <person name="Wang H."/>
        </authorList>
    </citation>
    <scope>NUCLEOTIDE SEQUENCE</scope>
    <source>
        <strain evidence="1">S41</strain>
    </source>
</reference>
<dbReference type="AlphaFoldDB" id="A0A8H7N3C3"/>
<accession>A0A8H7N3C3</accession>
<evidence type="ECO:0000313" key="1">
    <source>
        <dbReference type="EMBL" id="KAF9744628.1"/>
    </source>
</evidence>
<dbReference type="EMBL" id="JADCTT010000014">
    <property type="protein sequence ID" value="KAF9744628.1"/>
    <property type="molecule type" value="Genomic_DNA"/>
</dbReference>
<sequence>MASNNDNLPAYQEKQPFTDITAPRSGSITGPVQTCSIRDNQVNYLTIVRDSTKSYHLALTVDPTPLYRIELTSPSKVGDIQIFSASDRGLPAIAAARLLPLTKSKGQPVATICTYSPTLPDALWRPVTRTTSFSFPKYQSDIPVVSVPGRAATPRPLTWKTGGTVEPFFELWWDNPLPLVPASGFQKDQRGLEYKFATFARKTGEGEDNLLEIRRGGGLDFELSVILELFIILHFNNVELI</sequence>
<protein>
    <submittedName>
        <fullName evidence="1">Uncharacterized protein</fullName>
    </submittedName>
</protein>
<dbReference type="Proteomes" id="UP000616885">
    <property type="component" value="Unassembled WGS sequence"/>
</dbReference>
<gene>
    <name evidence="1" type="ORF">IM811_005409</name>
</gene>
<proteinExistence type="predicted"/>
<name>A0A8H7N3C3_BIOOC</name>
<organism evidence="1 2">
    <name type="scientific">Bionectria ochroleuca</name>
    <name type="common">Gliocladium roseum</name>
    <dbReference type="NCBI Taxonomy" id="29856"/>
    <lineage>
        <taxon>Eukaryota</taxon>
        <taxon>Fungi</taxon>
        <taxon>Dikarya</taxon>
        <taxon>Ascomycota</taxon>
        <taxon>Pezizomycotina</taxon>
        <taxon>Sordariomycetes</taxon>
        <taxon>Hypocreomycetidae</taxon>
        <taxon>Hypocreales</taxon>
        <taxon>Bionectriaceae</taxon>
        <taxon>Clonostachys</taxon>
    </lineage>
</organism>
<evidence type="ECO:0000313" key="2">
    <source>
        <dbReference type="Proteomes" id="UP000616885"/>
    </source>
</evidence>
<comment type="caution">
    <text evidence="1">The sequence shown here is derived from an EMBL/GenBank/DDBJ whole genome shotgun (WGS) entry which is preliminary data.</text>
</comment>